<dbReference type="GO" id="GO:0009228">
    <property type="term" value="P:thiamine biosynthetic process"/>
    <property type="evidence" value="ECO:0007669"/>
    <property type="project" value="UniProtKB-KW"/>
</dbReference>
<dbReference type="Gene3D" id="3.30.9.10">
    <property type="entry name" value="D-Amino Acid Oxidase, subunit A, domain 2"/>
    <property type="match status" value="1"/>
</dbReference>
<dbReference type="Pfam" id="PF01266">
    <property type="entry name" value="DAO"/>
    <property type="match status" value="1"/>
</dbReference>
<dbReference type="PANTHER" id="PTHR13847:SF289">
    <property type="entry name" value="GLYCINE OXIDASE"/>
    <property type="match status" value="1"/>
</dbReference>
<keyword evidence="8" id="KW-1185">Reference proteome</keyword>
<gene>
    <name evidence="7" type="primary">thiO</name>
    <name evidence="7" type="ORF">GCM10011410_12790</name>
</gene>
<comment type="catalytic activity">
    <reaction evidence="4">
        <text>glycine + O2 + H2O = glyoxylate + H2O2 + NH4(+)</text>
        <dbReference type="Rhea" id="RHEA:11532"/>
        <dbReference type="ChEBI" id="CHEBI:15377"/>
        <dbReference type="ChEBI" id="CHEBI:15379"/>
        <dbReference type="ChEBI" id="CHEBI:16240"/>
        <dbReference type="ChEBI" id="CHEBI:28938"/>
        <dbReference type="ChEBI" id="CHEBI:36655"/>
        <dbReference type="ChEBI" id="CHEBI:57305"/>
        <dbReference type="EC" id="1.4.3.19"/>
    </reaction>
</comment>
<dbReference type="GO" id="GO:0050660">
    <property type="term" value="F:flavin adenine dinucleotide binding"/>
    <property type="evidence" value="ECO:0007669"/>
    <property type="project" value="InterPro"/>
</dbReference>
<dbReference type="PANTHER" id="PTHR13847">
    <property type="entry name" value="SARCOSINE DEHYDROGENASE-RELATED"/>
    <property type="match status" value="1"/>
</dbReference>
<evidence type="ECO:0000256" key="5">
    <source>
        <dbReference type="ARBA" id="ARBA00050018"/>
    </source>
</evidence>
<dbReference type="InterPro" id="IPR036188">
    <property type="entry name" value="FAD/NAD-bd_sf"/>
</dbReference>
<dbReference type="SUPFAM" id="SSF54373">
    <property type="entry name" value="FAD-linked reductases, C-terminal domain"/>
    <property type="match status" value="1"/>
</dbReference>
<dbReference type="InterPro" id="IPR006076">
    <property type="entry name" value="FAD-dep_OxRdtase"/>
</dbReference>
<dbReference type="NCBIfam" id="TIGR02352">
    <property type="entry name" value="thiamin_ThiO"/>
    <property type="match status" value="1"/>
</dbReference>
<dbReference type="EC" id="1.4.3.19" evidence="5"/>
<dbReference type="SUPFAM" id="SSF51971">
    <property type="entry name" value="Nucleotide-binding domain"/>
    <property type="match status" value="1"/>
</dbReference>
<proteinExistence type="predicted"/>
<dbReference type="Gene3D" id="3.50.50.60">
    <property type="entry name" value="FAD/NAD(P)-binding domain"/>
    <property type="match status" value="1"/>
</dbReference>
<protein>
    <recommendedName>
        <fullName evidence="5">glycine oxidase</fullName>
        <ecNumber evidence="5">1.4.3.19</ecNumber>
    </recommendedName>
</protein>
<dbReference type="GO" id="GO:0043799">
    <property type="term" value="F:glycine oxidase activity"/>
    <property type="evidence" value="ECO:0007669"/>
    <property type="project" value="UniProtKB-EC"/>
</dbReference>
<sequence length="365" mass="39381">MYPSETTSTTVSSRSSSSIAVVGGGVIGASIAWRLARNGHTVSLYEPTPLENTTTWVAGGMVAPLSEAWPGEEALFDLGMASLQRWPRFVDDLGALGRDIITARGAITVGADDADIANVHRVHQWLAERGAQAPMLTRRELRDREPALSRSLRPGFFADQELAVDNRVLLRALRQACELTGVTTITEQVTDLRSLPEPKRIVATGPWTPRLLPSIRIRPVKGEVLRVRRRSTSVEPPQYIIRGWVRGRQVYLVPRPDGLVVGATQYEAGHDTAVTVGGLRDLIADAEVVFPGIVEYEVTDYVAGLRPMTPDGVPLVGAVSDDTIVAAGHGRSGILLAPLTADAVCAEIEGLPMPNIASAHPRRFT</sequence>
<accession>A0A916U7U0</accession>
<keyword evidence="2" id="KW-0784">Thiamine biosynthesis</keyword>
<dbReference type="EMBL" id="BMJH01000001">
    <property type="protein sequence ID" value="GGC61734.1"/>
    <property type="molecule type" value="Genomic_DNA"/>
</dbReference>
<dbReference type="RefSeq" id="WP_229675787.1">
    <property type="nucleotide sequence ID" value="NZ_BMJH01000001.1"/>
</dbReference>
<dbReference type="InterPro" id="IPR012727">
    <property type="entry name" value="Gly_oxidase_ThiO"/>
</dbReference>
<comment type="caution">
    <text evidence="7">The sequence shown here is derived from an EMBL/GenBank/DDBJ whole genome shotgun (WGS) entry which is preliminary data.</text>
</comment>
<evidence type="ECO:0000256" key="4">
    <source>
        <dbReference type="ARBA" id="ARBA00049872"/>
    </source>
</evidence>
<comment type="pathway">
    <text evidence="1">Cofactor biosynthesis; thiamine diphosphate biosynthesis.</text>
</comment>
<reference evidence="7" key="1">
    <citation type="journal article" date="2014" name="Int. J. Syst. Evol. Microbiol.">
        <title>Complete genome sequence of Corynebacterium casei LMG S-19264T (=DSM 44701T), isolated from a smear-ripened cheese.</title>
        <authorList>
            <consortium name="US DOE Joint Genome Institute (JGI-PGF)"/>
            <person name="Walter F."/>
            <person name="Albersmeier A."/>
            <person name="Kalinowski J."/>
            <person name="Ruckert C."/>
        </authorList>
    </citation>
    <scope>NUCLEOTIDE SEQUENCE</scope>
    <source>
        <strain evidence="7">CGMCC 1.15478</strain>
    </source>
</reference>
<organism evidence="7 8">
    <name type="scientific">Hoyosella rhizosphaerae</name>
    <dbReference type="NCBI Taxonomy" id="1755582"/>
    <lineage>
        <taxon>Bacteria</taxon>
        <taxon>Bacillati</taxon>
        <taxon>Actinomycetota</taxon>
        <taxon>Actinomycetes</taxon>
        <taxon>Mycobacteriales</taxon>
        <taxon>Hoyosellaceae</taxon>
        <taxon>Hoyosella</taxon>
    </lineage>
</organism>
<evidence type="ECO:0000313" key="7">
    <source>
        <dbReference type="EMBL" id="GGC61734.1"/>
    </source>
</evidence>
<evidence type="ECO:0000259" key="6">
    <source>
        <dbReference type="Pfam" id="PF01266"/>
    </source>
</evidence>
<reference evidence="7" key="2">
    <citation type="submission" date="2020-09" db="EMBL/GenBank/DDBJ databases">
        <authorList>
            <person name="Sun Q."/>
            <person name="Zhou Y."/>
        </authorList>
    </citation>
    <scope>NUCLEOTIDE SEQUENCE</scope>
    <source>
        <strain evidence="7">CGMCC 1.15478</strain>
    </source>
</reference>
<evidence type="ECO:0000256" key="3">
    <source>
        <dbReference type="ARBA" id="ARBA00023002"/>
    </source>
</evidence>
<dbReference type="GO" id="GO:0005737">
    <property type="term" value="C:cytoplasm"/>
    <property type="evidence" value="ECO:0007669"/>
    <property type="project" value="TreeGrafter"/>
</dbReference>
<name>A0A916U7U0_9ACTN</name>
<feature type="domain" description="FAD dependent oxidoreductase" evidence="6">
    <location>
        <begin position="19"/>
        <end position="345"/>
    </location>
</feature>
<evidence type="ECO:0000313" key="8">
    <source>
        <dbReference type="Proteomes" id="UP000641514"/>
    </source>
</evidence>
<evidence type="ECO:0000256" key="1">
    <source>
        <dbReference type="ARBA" id="ARBA00004948"/>
    </source>
</evidence>
<keyword evidence="3" id="KW-0560">Oxidoreductase</keyword>
<dbReference type="Proteomes" id="UP000641514">
    <property type="component" value="Unassembled WGS sequence"/>
</dbReference>
<dbReference type="AlphaFoldDB" id="A0A916U7U0"/>
<evidence type="ECO:0000256" key="2">
    <source>
        <dbReference type="ARBA" id="ARBA00022977"/>
    </source>
</evidence>